<evidence type="ECO:0000256" key="1">
    <source>
        <dbReference type="ARBA" id="ARBA00009175"/>
    </source>
</evidence>
<dbReference type="KEGG" id="ftj:FTUN_2699"/>
<dbReference type="EMBL" id="CP053452">
    <property type="protein sequence ID" value="QJW95160.1"/>
    <property type="molecule type" value="Genomic_DNA"/>
</dbReference>
<name>A0A6M5YP53_9BACT</name>
<comment type="similarity">
    <text evidence="1">Belongs to the bacterial solute-binding protein ModA family.</text>
</comment>
<proteinExistence type="inferred from homology"/>
<dbReference type="GO" id="GO:0046872">
    <property type="term" value="F:metal ion binding"/>
    <property type="evidence" value="ECO:0007669"/>
    <property type="project" value="UniProtKB-KW"/>
</dbReference>
<evidence type="ECO:0000313" key="5">
    <source>
        <dbReference type="Proteomes" id="UP000503447"/>
    </source>
</evidence>
<organism evidence="4 5">
    <name type="scientific">Frigoriglobus tundricola</name>
    <dbReference type="NCBI Taxonomy" id="2774151"/>
    <lineage>
        <taxon>Bacteria</taxon>
        <taxon>Pseudomonadati</taxon>
        <taxon>Planctomycetota</taxon>
        <taxon>Planctomycetia</taxon>
        <taxon>Gemmatales</taxon>
        <taxon>Gemmataceae</taxon>
        <taxon>Frigoriglobus</taxon>
    </lineage>
</organism>
<evidence type="ECO:0000256" key="3">
    <source>
        <dbReference type="ARBA" id="ARBA00022729"/>
    </source>
</evidence>
<dbReference type="Gene3D" id="3.40.190.10">
    <property type="entry name" value="Periplasmic binding protein-like II"/>
    <property type="match status" value="2"/>
</dbReference>
<keyword evidence="5" id="KW-1185">Reference proteome</keyword>
<reference evidence="5" key="1">
    <citation type="submission" date="2020-05" db="EMBL/GenBank/DDBJ databases">
        <title>Frigoriglobus tundricola gen. nov., sp. nov., a psychrotolerant cellulolytic planctomycete of the family Gemmataceae with two divergent copies of 16S rRNA gene.</title>
        <authorList>
            <person name="Kulichevskaya I.S."/>
            <person name="Ivanova A.A."/>
            <person name="Naumoff D.G."/>
            <person name="Beletsky A.V."/>
            <person name="Rijpstra W.I.C."/>
            <person name="Sinninghe Damste J.S."/>
            <person name="Mardanov A.V."/>
            <person name="Ravin N.V."/>
            <person name="Dedysh S.N."/>
        </authorList>
    </citation>
    <scope>NUCLEOTIDE SEQUENCE [LARGE SCALE GENOMIC DNA]</scope>
    <source>
        <strain evidence="5">PL17</strain>
    </source>
</reference>
<dbReference type="Pfam" id="PF13531">
    <property type="entry name" value="SBP_bac_11"/>
    <property type="match status" value="1"/>
</dbReference>
<evidence type="ECO:0000256" key="2">
    <source>
        <dbReference type="ARBA" id="ARBA00022723"/>
    </source>
</evidence>
<sequence length="284" mass="30007">MPRFGASPTPVATGSLLVLAGLVAGLWWREHQNRPGPLDPPLVVYAAPTSRLPLEAVAADYERETGRRIELRFGASEDVLTKVRFPVPGAPADLFIPADDSYVRQAREFGLVAESVPVARVRGVLLLARGNPKGIAAWADLLRPGVTVAVPNPGAAVGKLARDHLTRTGRWAALEPRAVDTGTVTEAANATKAGSADAAVVWDAVANGPAYRGQTVLRLHELDGVTGRVELAVLTQSRDPAAALRFVQYVSATSGGLARFREYGFEVEERAGGIAAALREGVTP</sequence>
<dbReference type="PANTHER" id="PTHR30632">
    <property type="entry name" value="MOLYBDATE-BINDING PERIPLASMIC PROTEIN"/>
    <property type="match status" value="1"/>
</dbReference>
<dbReference type="InterPro" id="IPR005950">
    <property type="entry name" value="ModA"/>
</dbReference>
<evidence type="ECO:0000313" key="4">
    <source>
        <dbReference type="EMBL" id="QJW95160.1"/>
    </source>
</evidence>
<dbReference type="NCBIfam" id="TIGR01256">
    <property type="entry name" value="modA"/>
    <property type="match status" value="1"/>
</dbReference>
<keyword evidence="3" id="KW-0732">Signal</keyword>
<dbReference type="GO" id="GO:0030973">
    <property type="term" value="F:molybdate ion binding"/>
    <property type="evidence" value="ECO:0007669"/>
    <property type="project" value="TreeGrafter"/>
</dbReference>
<keyword evidence="2" id="KW-0479">Metal-binding</keyword>
<protein>
    <recommendedName>
        <fullName evidence="6">Molybdenum ABC transporter, substrate-binding protein ModA</fullName>
    </recommendedName>
</protein>
<evidence type="ECO:0008006" key="6">
    <source>
        <dbReference type="Google" id="ProtNLM"/>
    </source>
</evidence>
<dbReference type="Proteomes" id="UP000503447">
    <property type="component" value="Chromosome"/>
</dbReference>
<dbReference type="PANTHER" id="PTHR30632:SF0">
    <property type="entry name" value="SULFATE-BINDING PROTEIN"/>
    <property type="match status" value="1"/>
</dbReference>
<gene>
    <name evidence="4" type="ORF">FTUN_2699</name>
</gene>
<dbReference type="RefSeq" id="WP_171471007.1">
    <property type="nucleotide sequence ID" value="NZ_CP053452.2"/>
</dbReference>
<dbReference type="GO" id="GO:0015689">
    <property type="term" value="P:molybdate ion transport"/>
    <property type="evidence" value="ECO:0007669"/>
    <property type="project" value="InterPro"/>
</dbReference>
<dbReference type="SUPFAM" id="SSF53850">
    <property type="entry name" value="Periplasmic binding protein-like II"/>
    <property type="match status" value="1"/>
</dbReference>
<dbReference type="InterPro" id="IPR050682">
    <property type="entry name" value="ModA/WtpA"/>
</dbReference>
<dbReference type="AlphaFoldDB" id="A0A6M5YP53"/>
<accession>A0A6M5YP53</accession>